<keyword evidence="5" id="KW-0378">Hydrolase</keyword>
<dbReference type="EMBL" id="JACJVP010000024">
    <property type="protein sequence ID" value="MBB6671949.1"/>
    <property type="molecule type" value="Genomic_DNA"/>
</dbReference>
<sequence>MRRPAQVRFLNVGWGDAHLIRLPSGAVTLIDGGDGIAGPDRDHPLSWMDREGVSRLDWMILTHIHEDHLNGLLDVARRRQVARAVLPYELPPLPFALPDAADGLTAGAARVLRMLAAYEELVRLLREQGTDIRWRSAYGSAGHAVLWEEEDCALAHLYPWAGDPQPGLDALREAVREDGQSFESRLAALEAFFSLSNDDSSVYRLASAADPAGGVLFGGDQVIAGWERLLRRADLRSKVWKVPHHGLEDAFQAGILSAIAPEHGVIPICLDRSLPLRENWDRIQASSDAVLHLTGSCAPGDSVRLADGPIEVWIGG</sequence>
<dbReference type="Pfam" id="PF00753">
    <property type="entry name" value="Lactamase_B"/>
    <property type="match status" value="1"/>
</dbReference>
<keyword evidence="6" id="KW-1185">Reference proteome</keyword>
<comment type="function">
    <text evidence="2">Counteracts the endogenous Pycsar antiviral defense system. Phosphodiesterase that enables metal-dependent hydrolysis of host cyclic nucleotide Pycsar defense signals such as cCMP and cUMP.</text>
</comment>
<dbReference type="InterPro" id="IPR036866">
    <property type="entry name" value="RibonucZ/Hydroxyglut_hydro"/>
</dbReference>
<dbReference type="RefSeq" id="WP_185143425.1">
    <property type="nucleotide sequence ID" value="NZ_JACJVP010000024.1"/>
</dbReference>
<feature type="domain" description="Metallo-beta-lactamase" evidence="4">
    <location>
        <begin position="16"/>
        <end position="93"/>
    </location>
</feature>
<dbReference type="SUPFAM" id="SSF56281">
    <property type="entry name" value="Metallo-hydrolase/oxidoreductase"/>
    <property type="match status" value="1"/>
</dbReference>
<dbReference type="Gene3D" id="3.60.15.10">
    <property type="entry name" value="Ribonuclease Z/Hydroxyacylglutathione hydrolase-like"/>
    <property type="match status" value="1"/>
</dbReference>
<evidence type="ECO:0000313" key="6">
    <source>
        <dbReference type="Proteomes" id="UP000547209"/>
    </source>
</evidence>
<protein>
    <submittedName>
        <fullName evidence="5">MBL fold metallo-hydrolase</fullName>
    </submittedName>
</protein>
<evidence type="ECO:0000259" key="4">
    <source>
        <dbReference type="Pfam" id="PF00753"/>
    </source>
</evidence>
<accession>A0A7X0VGT2</accession>
<dbReference type="InterPro" id="IPR052159">
    <property type="entry name" value="Competence_DNA_uptake"/>
</dbReference>
<name>A0A7X0VGT2_9BACL</name>
<comment type="catalytic activity">
    <reaction evidence="1">
        <text>3',5'-cyclic CMP + H2O = CMP + H(+)</text>
        <dbReference type="Rhea" id="RHEA:72675"/>
        <dbReference type="ChEBI" id="CHEBI:15377"/>
        <dbReference type="ChEBI" id="CHEBI:15378"/>
        <dbReference type="ChEBI" id="CHEBI:58003"/>
        <dbReference type="ChEBI" id="CHEBI:60377"/>
    </reaction>
    <physiologicalReaction direction="left-to-right" evidence="1">
        <dbReference type="Rhea" id="RHEA:72676"/>
    </physiologicalReaction>
</comment>
<dbReference type="PANTHER" id="PTHR30619:SF1">
    <property type="entry name" value="RECOMBINATION PROTEIN 2"/>
    <property type="match status" value="1"/>
</dbReference>
<organism evidence="5 6">
    <name type="scientific">Cohnella nanjingensis</name>
    <dbReference type="NCBI Taxonomy" id="1387779"/>
    <lineage>
        <taxon>Bacteria</taxon>
        <taxon>Bacillati</taxon>
        <taxon>Bacillota</taxon>
        <taxon>Bacilli</taxon>
        <taxon>Bacillales</taxon>
        <taxon>Paenibacillaceae</taxon>
        <taxon>Cohnella</taxon>
    </lineage>
</organism>
<comment type="catalytic activity">
    <reaction evidence="3">
        <text>3',5'-cyclic UMP + H2O = UMP + H(+)</text>
        <dbReference type="Rhea" id="RHEA:70575"/>
        <dbReference type="ChEBI" id="CHEBI:15377"/>
        <dbReference type="ChEBI" id="CHEBI:15378"/>
        <dbReference type="ChEBI" id="CHEBI:57865"/>
        <dbReference type="ChEBI" id="CHEBI:184387"/>
    </reaction>
    <physiologicalReaction direction="left-to-right" evidence="3">
        <dbReference type="Rhea" id="RHEA:70576"/>
    </physiologicalReaction>
</comment>
<evidence type="ECO:0000256" key="1">
    <source>
        <dbReference type="ARBA" id="ARBA00034221"/>
    </source>
</evidence>
<reference evidence="5 6" key="1">
    <citation type="submission" date="2020-08" db="EMBL/GenBank/DDBJ databases">
        <title>Cohnella phylogeny.</title>
        <authorList>
            <person name="Dunlap C."/>
        </authorList>
    </citation>
    <scope>NUCLEOTIDE SEQUENCE [LARGE SCALE GENOMIC DNA]</scope>
    <source>
        <strain evidence="5 6">DSM 28246</strain>
    </source>
</reference>
<dbReference type="InterPro" id="IPR001279">
    <property type="entry name" value="Metallo-B-lactamas"/>
</dbReference>
<gene>
    <name evidence="5" type="ORF">H7C19_14760</name>
</gene>
<dbReference type="Proteomes" id="UP000547209">
    <property type="component" value="Unassembled WGS sequence"/>
</dbReference>
<evidence type="ECO:0000256" key="2">
    <source>
        <dbReference type="ARBA" id="ARBA00034301"/>
    </source>
</evidence>
<evidence type="ECO:0000313" key="5">
    <source>
        <dbReference type="EMBL" id="MBB6671949.1"/>
    </source>
</evidence>
<proteinExistence type="predicted"/>
<dbReference type="AlphaFoldDB" id="A0A7X0VGT2"/>
<dbReference type="GO" id="GO:0016787">
    <property type="term" value="F:hydrolase activity"/>
    <property type="evidence" value="ECO:0007669"/>
    <property type="project" value="UniProtKB-KW"/>
</dbReference>
<comment type="caution">
    <text evidence="5">The sequence shown here is derived from an EMBL/GenBank/DDBJ whole genome shotgun (WGS) entry which is preliminary data.</text>
</comment>
<dbReference type="PANTHER" id="PTHR30619">
    <property type="entry name" value="DNA INTERNALIZATION/COMPETENCE PROTEIN COMEC/REC2"/>
    <property type="match status" value="1"/>
</dbReference>
<evidence type="ECO:0000256" key="3">
    <source>
        <dbReference type="ARBA" id="ARBA00048505"/>
    </source>
</evidence>